<dbReference type="EMBL" id="DS989865">
    <property type="protein sequence ID" value="EDX72303.1"/>
    <property type="molecule type" value="Genomic_DNA"/>
</dbReference>
<dbReference type="PANTHER" id="PTHR12994">
    <property type="entry name" value="SECERNIN"/>
    <property type="match status" value="1"/>
</dbReference>
<dbReference type="Pfam" id="PF03577">
    <property type="entry name" value="Peptidase_C69"/>
    <property type="match status" value="1"/>
</dbReference>
<keyword evidence="1" id="KW-0378">Hydrolase</keyword>
<comment type="similarity">
    <text evidence="1">Belongs to the peptidase C69 family.</text>
</comment>
<dbReference type="Proteomes" id="UP000003835">
    <property type="component" value="Unassembled WGS sequence"/>
</dbReference>
<dbReference type="eggNOG" id="COG4690">
    <property type="taxonomic scope" value="Bacteria"/>
</dbReference>
<protein>
    <recommendedName>
        <fullName evidence="1">Dipeptidase</fullName>
        <ecNumber evidence="1">3.4.-.-</ecNumber>
    </recommendedName>
</protein>
<organism evidence="2 3">
    <name type="scientific">Coleofasciculus chthonoplastes PCC 7420</name>
    <dbReference type="NCBI Taxonomy" id="118168"/>
    <lineage>
        <taxon>Bacteria</taxon>
        <taxon>Bacillati</taxon>
        <taxon>Cyanobacteriota</taxon>
        <taxon>Cyanophyceae</taxon>
        <taxon>Coleofasciculales</taxon>
        <taxon>Coleofasciculaceae</taxon>
        <taxon>Coleofasciculus</taxon>
    </lineage>
</organism>
<sequence length="312" mass="34501">MCDTFVSLPNSTLNGDIIFGKNSDRPQGELQDVVVIPARNDNSNTTVECTYISIPQVNKTLAVILSKPRWMWGAEMGANECGVVIGNEAVWTVEPYKTKGLLGMDLVRLGLERGKTALDALHVITSLLNKYGQGGNCAENFAMNYHNSFILADAQDAWVLETAGEYWVAERVQQGTRSISNNLSIRNSGDLRHPEIINYAVNRGWCAGEEDFDFASIFSEGGYSESLSIDSREGTVRHLCQVNQGKFSIETAQSILREHKGNICMHGAFESAGSQVSSLSPDGCKHWFIEQPFPCQQTYQQKHFLVDSVSVH</sequence>
<dbReference type="GO" id="GO:0006508">
    <property type="term" value="P:proteolysis"/>
    <property type="evidence" value="ECO:0007669"/>
    <property type="project" value="UniProtKB-KW"/>
</dbReference>
<name>B4W0M6_9CYAN</name>
<evidence type="ECO:0000256" key="1">
    <source>
        <dbReference type="RuleBase" id="RU364089"/>
    </source>
</evidence>
<keyword evidence="1" id="KW-0224">Dipeptidase</keyword>
<dbReference type="AlphaFoldDB" id="B4W0M6"/>
<dbReference type="HOGENOM" id="CLU_046840_1_0_3"/>
<keyword evidence="3" id="KW-1185">Reference proteome</keyword>
<dbReference type="STRING" id="118168.MC7420_972"/>
<dbReference type="InterPro" id="IPR005322">
    <property type="entry name" value="Peptidase_C69"/>
</dbReference>
<reference evidence="2 3" key="1">
    <citation type="submission" date="2008-07" db="EMBL/GenBank/DDBJ databases">
        <authorList>
            <person name="Tandeau de Marsac N."/>
            <person name="Ferriera S."/>
            <person name="Johnson J."/>
            <person name="Kravitz S."/>
            <person name="Beeson K."/>
            <person name="Sutton G."/>
            <person name="Rogers Y.-H."/>
            <person name="Friedman R."/>
            <person name="Frazier M."/>
            <person name="Venter J.C."/>
        </authorList>
    </citation>
    <scope>NUCLEOTIDE SEQUENCE [LARGE SCALE GENOMIC DNA]</scope>
    <source>
        <strain evidence="2 3">PCC 7420</strain>
    </source>
</reference>
<dbReference type="OrthoDB" id="9764088at2"/>
<proteinExistence type="inferred from homology"/>
<dbReference type="Gene3D" id="3.60.60.10">
    <property type="entry name" value="Penicillin V Acylase, Chain A"/>
    <property type="match status" value="1"/>
</dbReference>
<dbReference type="RefSeq" id="WP_006104580.1">
    <property type="nucleotide sequence ID" value="NZ_DS989865.1"/>
</dbReference>
<gene>
    <name evidence="2" type="ORF">MC7420_972</name>
</gene>
<dbReference type="GO" id="GO:0016805">
    <property type="term" value="F:dipeptidase activity"/>
    <property type="evidence" value="ECO:0007669"/>
    <property type="project" value="UniProtKB-KW"/>
</dbReference>
<evidence type="ECO:0000313" key="2">
    <source>
        <dbReference type="EMBL" id="EDX72303.1"/>
    </source>
</evidence>
<evidence type="ECO:0000313" key="3">
    <source>
        <dbReference type="Proteomes" id="UP000003835"/>
    </source>
</evidence>
<dbReference type="EC" id="3.4.-.-" evidence="1"/>
<accession>B4W0M6</accession>
<dbReference type="GO" id="GO:0070004">
    <property type="term" value="F:cysteine-type exopeptidase activity"/>
    <property type="evidence" value="ECO:0007669"/>
    <property type="project" value="InterPro"/>
</dbReference>
<comment type="catalytic activity">
    <reaction evidence="1">
        <text>an L-aminoacyl-L-amino acid + H2O = 2 an L-alpha-amino acid</text>
        <dbReference type="Rhea" id="RHEA:48940"/>
        <dbReference type="ChEBI" id="CHEBI:15377"/>
        <dbReference type="ChEBI" id="CHEBI:59869"/>
        <dbReference type="ChEBI" id="CHEBI:77460"/>
    </reaction>
</comment>
<keyword evidence="1" id="KW-0645">Protease</keyword>
<dbReference type="PANTHER" id="PTHR12994:SF17">
    <property type="entry name" value="LD30995P"/>
    <property type="match status" value="1"/>
</dbReference>